<evidence type="ECO:0000313" key="2">
    <source>
        <dbReference type="EMBL" id="TND51953.1"/>
    </source>
</evidence>
<keyword evidence="1" id="KW-0472">Membrane</keyword>
<protein>
    <recommendedName>
        <fullName evidence="4">HPP family protein</fullName>
    </recommendedName>
</protein>
<keyword evidence="1" id="KW-0812">Transmembrane</keyword>
<proteinExistence type="predicted"/>
<evidence type="ECO:0008006" key="4">
    <source>
        <dbReference type="Google" id="ProtNLM"/>
    </source>
</evidence>
<organism evidence="2 3">
    <name type="scientific">Aeromonas veronii</name>
    <dbReference type="NCBI Taxonomy" id="654"/>
    <lineage>
        <taxon>Bacteria</taxon>
        <taxon>Pseudomonadati</taxon>
        <taxon>Pseudomonadota</taxon>
        <taxon>Gammaproteobacteria</taxon>
        <taxon>Aeromonadales</taxon>
        <taxon>Aeromonadaceae</taxon>
        <taxon>Aeromonas</taxon>
    </lineage>
</organism>
<sequence>MTLRNLVLATIGGLLVGQSFCMTGITHIAAVVFLIGCSILFFASGSRLFCVGSSAAIIPPASYALLTFAPELPGAVAALVAFFLHLIWCDQLLKRSDP</sequence>
<feature type="transmembrane region" description="Helical" evidence="1">
    <location>
        <begin position="31"/>
        <end position="51"/>
    </location>
</feature>
<gene>
    <name evidence="2" type="ORF">CF123_17705</name>
</gene>
<dbReference type="AlphaFoldDB" id="A0AAX2UPZ1"/>
<dbReference type="RefSeq" id="WP_139495155.1">
    <property type="nucleotide sequence ID" value="NZ_CAWORL010000018.1"/>
</dbReference>
<comment type="caution">
    <text evidence="2">The sequence shown here is derived from an EMBL/GenBank/DDBJ whole genome shotgun (WGS) entry which is preliminary data.</text>
</comment>
<accession>A0AAX2UPZ1</accession>
<dbReference type="EMBL" id="PDXJ01000025">
    <property type="protein sequence ID" value="TND51953.1"/>
    <property type="molecule type" value="Genomic_DNA"/>
</dbReference>
<keyword evidence="1" id="KW-1133">Transmembrane helix</keyword>
<reference evidence="2" key="1">
    <citation type="submission" date="2017-10" db="EMBL/GenBank/DDBJ databases">
        <authorList>
            <person name="Colston S.M."/>
            <person name="Graf J."/>
        </authorList>
    </citation>
    <scope>NUCLEOTIDE SEQUENCE</scope>
    <source>
        <strain evidence="2">BAQ071013-135</strain>
    </source>
</reference>
<feature type="transmembrane region" description="Helical" evidence="1">
    <location>
        <begin position="63"/>
        <end position="88"/>
    </location>
</feature>
<reference evidence="2" key="2">
    <citation type="journal article" date="2019" name="PLoS ONE">
        <title>Identification and characterization of putative Aeromonas spp. T3SS effectors.</title>
        <authorList>
            <person name="Rangel L.T."/>
            <person name="Marden J."/>
            <person name="Colston S."/>
            <person name="Setubal J.C."/>
            <person name="Graf J."/>
            <person name="Gogarten J.P."/>
        </authorList>
    </citation>
    <scope>NUCLEOTIDE SEQUENCE</scope>
    <source>
        <strain evidence="2">BAQ071013-135</strain>
    </source>
</reference>
<dbReference type="Proteomes" id="UP000796104">
    <property type="component" value="Unassembled WGS sequence"/>
</dbReference>
<evidence type="ECO:0000256" key="1">
    <source>
        <dbReference type="SAM" id="Phobius"/>
    </source>
</evidence>
<name>A0AAX2UPZ1_AERVE</name>
<evidence type="ECO:0000313" key="3">
    <source>
        <dbReference type="Proteomes" id="UP000796104"/>
    </source>
</evidence>